<dbReference type="Proteomes" id="UP000466681">
    <property type="component" value="Chromosome"/>
</dbReference>
<gene>
    <name evidence="4" type="ORF">MMOR_58820</name>
</gene>
<proteinExistence type="predicted"/>
<name>A0AAD1HH40_9MYCO</name>
<comment type="subcellular location">
    <subcellularLocation>
        <location evidence="1">Membrane</location>
    </subcellularLocation>
</comment>
<feature type="transmembrane region" description="Helical" evidence="3">
    <location>
        <begin position="33"/>
        <end position="55"/>
    </location>
</feature>
<accession>A0AAD1HH40</accession>
<sequence length="190" mass="20418">MEVQPETANITGVQLIREGNASTARADMRRPSVIWAAIVFGVAVIVTLAFVGAWLGHGVIQTRQAHVQNHAFIEAAQQGVLNMTTIDYAEVDADIQRILDTSTGSFHDDFQQRSQSFIDVVKEAKSKSEGSIIASGLESQDGDNAQVLVAVSVKTSSGGVPEQSPRTWRMRVSVAKVGGVVKVSDVRFVP</sequence>
<dbReference type="KEGG" id="mmor:MMOR_58820"/>
<keyword evidence="3" id="KW-1133">Transmembrane helix</keyword>
<evidence type="ECO:0000256" key="1">
    <source>
        <dbReference type="ARBA" id="ARBA00004370"/>
    </source>
</evidence>
<dbReference type="AlphaFoldDB" id="A0AAD1HH40"/>
<dbReference type="PANTHER" id="PTHR37042">
    <property type="entry name" value="OUTER MEMBRANE PROTEIN RV1973"/>
    <property type="match status" value="1"/>
</dbReference>
<evidence type="ECO:0000313" key="4">
    <source>
        <dbReference type="EMBL" id="BBX04946.1"/>
    </source>
</evidence>
<evidence type="ECO:0008006" key="6">
    <source>
        <dbReference type="Google" id="ProtNLM"/>
    </source>
</evidence>
<keyword evidence="5" id="KW-1185">Reference proteome</keyword>
<dbReference type="GO" id="GO:0016020">
    <property type="term" value="C:membrane"/>
    <property type="evidence" value="ECO:0007669"/>
    <property type="project" value="UniProtKB-SubCell"/>
</dbReference>
<protein>
    <recommendedName>
        <fullName evidence="6">Mammalian cell entry protein</fullName>
    </recommendedName>
</protein>
<dbReference type="PANTHER" id="PTHR37042:SF4">
    <property type="entry name" value="OUTER MEMBRANE PROTEIN RV1973"/>
    <property type="match status" value="1"/>
</dbReference>
<organism evidence="4 5">
    <name type="scientific">Mycolicibacterium moriokaense</name>
    <dbReference type="NCBI Taxonomy" id="39691"/>
    <lineage>
        <taxon>Bacteria</taxon>
        <taxon>Bacillati</taxon>
        <taxon>Actinomycetota</taxon>
        <taxon>Actinomycetes</taxon>
        <taxon>Mycobacteriales</taxon>
        <taxon>Mycobacteriaceae</taxon>
        <taxon>Mycolicibacterium</taxon>
    </lineage>
</organism>
<keyword evidence="3" id="KW-0812">Transmembrane</keyword>
<keyword evidence="2 3" id="KW-0472">Membrane</keyword>
<evidence type="ECO:0000256" key="3">
    <source>
        <dbReference type="SAM" id="Phobius"/>
    </source>
</evidence>
<dbReference type="EMBL" id="AP022560">
    <property type="protein sequence ID" value="BBX04946.1"/>
    <property type="molecule type" value="Genomic_DNA"/>
</dbReference>
<reference evidence="4 5" key="1">
    <citation type="journal article" date="2019" name="Emerg. Microbes Infect.">
        <title>Comprehensive subspecies identification of 175 nontuberculous mycobacteria species based on 7547 genomic profiles.</title>
        <authorList>
            <person name="Matsumoto Y."/>
            <person name="Kinjo T."/>
            <person name="Motooka D."/>
            <person name="Nabeya D."/>
            <person name="Jung N."/>
            <person name="Uechi K."/>
            <person name="Horii T."/>
            <person name="Iida T."/>
            <person name="Fujita J."/>
            <person name="Nakamura S."/>
        </authorList>
    </citation>
    <scope>NUCLEOTIDE SEQUENCE [LARGE SCALE GENOMIC DNA]</scope>
    <source>
        <strain evidence="4 5">JCM 6375</strain>
    </source>
</reference>
<evidence type="ECO:0000256" key="2">
    <source>
        <dbReference type="ARBA" id="ARBA00023136"/>
    </source>
</evidence>
<evidence type="ECO:0000313" key="5">
    <source>
        <dbReference type="Proteomes" id="UP000466681"/>
    </source>
</evidence>